<keyword evidence="7" id="KW-0961">Cell wall biogenesis/degradation</keyword>
<dbReference type="PANTHER" id="PTHR31983:SF0">
    <property type="entry name" value="GLUCAN ENDO-1,3-BETA-D-GLUCOSIDASE 2"/>
    <property type="match status" value="1"/>
</dbReference>
<name>A0A1E4U1U8_PACTA</name>
<evidence type="ECO:0000256" key="3">
    <source>
        <dbReference type="ARBA" id="ARBA00012780"/>
    </source>
</evidence>
<dbReference type="InterPro" id="IPR040720">
    <property type="entry name" value="GH81_C"/>
</dbReference>
<evidence type="ECO:0000259" key="10">
    <source>
        <dbReference type="Pfam" id="PF17652"/>
    </source>
</evidence>
<evidence type="ECO:0000256" key="4">
    <source>
        <dbReference type="ARBA" id="ARBA00022801"/>
    </source>
</evidence>
<evidence type="ECO:0000256" key="6">
    <source>
        <dbReference type="ARBA" id="ARBA00023295"/>
    </source>
</evidence>
<dbReference type="GO" id="GO:0071555">
    <property type="term" value="P:cell wall organization"/>
    <property type="evidence" value="ECO:0007669"/>
    <property type="project" value="UniProtKB-KW"/>
</dbReference>
<feature type="domain" description="Glycosyl hydrolase family 81 C-terminal" evidence="10">
    <location>
        <begin position="345"/>
        <end position="696"/>
    </location>
</feature>
<evidence type="ECO:0000313" key="12">
    <source>
        <dbReference type="Proteomes" id="UP000094236"/>
    </source>
</evidence>
<dbReference type="AlphaFoldDB" id="A0A1E4U1U8"/>
<dbReference type="Gene3D" id="1.20.5.420">
    <property type="entry name" value="Immunoglobulin FC, subunit C"/>
    <property type="match status" value="1"/>
</dbReference>
<keyword evidence="5" id="KW-0119">Carbohydrate metabolism</keyword>
<comment type="catalytic activity">
    <reaction evidence="1">
        <text>Hydrolysis of (1-&gt;3)-beta-D-glucosidic linkages in (1-&gt;3)-beta-D-glucans.</text>
        <dbReference type="EC" id="3.2.1.39"/>
    </reaction>
</comment>
<dbReference type="EC" id="3.2.1.39" evidence="3"/>
<accession>A0A1E4U1U8</accession>
<proteinExistence type="inferred from homology"/>
<evidence type="ECO:0000256" key="2">
    <source>
        <dbReference type="ARBA" id="ARBA00010730"/>
    </source>
</evidence>
<keyword evidence="12" id="KW-1185">Reference proteome</keyword>
<dbReference type="GO" id="GO:0009986">
    <property type="term" value="C:cell surface"/>
    <property type="evidence" value="ECO:0007669"/>
    <property type="project" value="TreeGrafter"/>
</dbReference>
<keyword evidence="4" id="KW-0378">Hydrolase</keyword>
<dbReference type="InterPro" id="IPR005200">
    <property type="entry name" value="Endo-beta-glucanase"/>
</dbReference>
<dbReference type="Gene3D" id="2.70.98.30">
    <property type="entry name" value="Golgi alpha-mannosidase II, domain 4"/>
    <property type="match status" value="1"/>
</dbReference>
<sequence length="706" mass="76997">DIFSTPISTDAPNSMFTQKAHPVSIPSGITGDDKGALGPVQTNNFFTNFLLGDGTDPVYLDPYVVWKDTSNSTVTLAISHQTASERTYAPGDSPVEYYSNAAGVNSLGLSASTFSSSTTLQADTLTKFSINVNLVNSDTEYMWCPLLQGIGFITGIYYNLTPQINTNVGISSVSGETSPKSGIDKYSIALTNGNTWLMYVVVPDGQSISFATSGSDTIIGSNSVNGCAIQLCFGNDSNYDTAAGCYPVSCDLTGSVSGTTGSYSFKYTTDGSSNGGTTLMWALPHHVDSFTSDMSSKKTSFTIDSLVSGTMTAYLTNEFDLEETDLPTSVSFDPYTTIPGKSADYTDDAKTSIKTAATSESGDDVSSASDTDSMYTSGKILDKYAYVLYVIYYILEDSSLAKTFSSTLQTAMNRFTENKQQYPLDYDTTWKGIVSSAGMSGDSSADYGNTYYNDHHFHYGYHVHAAAIIAKADKDLGGSWLADNKDWVTTLIRDVANPSSEDTYFPVFRNFDWFNGHSWAHGITAQADGKDEESSSEDYNFYYGMKMWANVVEDTDMEARANLILAIMKRSLNDYILYEDDNTIEPSNFIGNKVSGIIFQNKIDHTTYFGTELQYIQGIHMLPITPISSYIRSPTFVEQEWTEKLASIIDNVTDGWRGILMLNVALYDPETSYNFFNGSSFSTNYLDDGMSKTWSLAYGAGVGGAS</sequence>
<evidence type="ECO:0000256" key="8">
    <source>
        <dbReference type="ARBA" id="ARBA00023326"/>
    </source>
</evidence>
<dbReference type="PANTHER" id="PTHR31983">
    <property type="entry name" value="ENDO-1,3(4)-BETA-GLUCANASE 1"/>
    <property type="match status" value="1"/>
</dbReference>
<feature type="domain" description="Glycosyl hydrolase family 81 N-terminal" evidence="9">
    <location>
        <begin position="21"/>
        <end position="336"/>
    </location>
</feature>
<gene>
    <name evidence="11" type="ORF">PACTADRAFT_37638</name>
</gene>
<feature type="non-terminal residue" evidence="11">
    <location>
        <position position="1"/>
    </location>
</feature>
<evidence type="ECO:0000256" key="7">
    <source>
        <dbReference type="ARBA" id="ARBA00023316"/>
    </source>
</evidence>
<organism evidence="11 12">
    <name type="scientific">Pachysolen tannophilus NRRL Y-2460</name>
    <dbReference type="NCBI Taxonomy" id="669874"/>
    <lineage>
        <taxon>Eukaryota</taxon>
        <taxon>Fungi</taxon>
        <taxon>Dikarya</taxon>
        <taxon>Ascomycota</taxon>
        <taxon>Saccharomycotina</taxon>
        <taxon>Pichiomycetes</taxon>
        <taxon>Pachysolenaceae</taxon>
        <taxon>Pachysolen</taxon>
    </lineage>
</organism>
<dbReference type="GO" id="GO:0042973">
    <property type="term" value="F:glucan endo-1,3-beta-D-glucosidase activity"/>
    <property type="evidence" value="ECO:0007669"/>
    <property type="project" value="UniProtKB-EC"/>
</dbReference>
<dbReference type="GO" id="GO:0052861">
    <property type="term" value="F:endo-1,3(4)-beta-glucanase activity"/>
    <property type="evidence" value="ECO:0007669"/>
    <property type="project" value="InterPro"/>
</dbReference>
<evidence type="ECO:0000256" key="1">
    <source>
        <dbReference type="ARBA" id="ARBA00000382"/>
    </source>
</evidence>
<keyword evidence="8" id="KW-0624">Polysaccharide degradation</keyword>
<dbReference type="EMBL" id="KV454011">
    <property type="protein sequence ID" value="ODV97962.1"/>
    <property type="molecule type" value="Genomic_DNA"/>
</dbReference>
<dbReference type="Proteomes" id="UP000094236">
    <property type="component" value="Unassembled WGS sequence"/>
</dbReference>
<comment type="similarity">
    <text evidence="2">Belongs to the glycosyl hydrolase 81 family.</text>
</comment>
<reference evidence="12" key="1">
    <citation type="submission" date="2016-05" db="EMBL/GenBank/DDBJ databases">
        <title>Comparative genomics of biotechnologically important yeasts.</title>
        <authorList>
            <consortium name="DOE Joint Genome Institute"/>
            <person name="Riley R."/>
            <person name="Haridas S."/>
            <person name="Wolfe K.H."/>
            <person name="Lopes M.R."/>
            <person name="Hittinger C.T."/>
            <person name="Goker M."/>
            <person name="Salamov A."/>
            <person name="Wisecaver J."/>
            <person name="Long T.M."/>
            <person name="Aerts A.L."/>
            <person name="Barry K."/>
            <person name="Choi C."/>
            <person name="Clum A."/>
            <person name="Coughlan A.Y."/>
            <person name="Deshpande S."/>
            <person name="Douglass A.P."/>
            <person name="Hanson S.J."/>
            <person name="Klenk H.-P."/>
            <person name="Labutti K."/>
            <person name="Lapidus A."/>
            <person name="Lindquist E."/>
            <person name="Lipzen A."/>
            <person name="Meier-Kolthoff J.P."/>
            <person name="Ohm R.A."/>
            <person name="Otillar R.P."/>
            <person name="Pangilinan J."/>
            <person name="Peng Y."/>
            <person name="Rokas A."/>
            <person name="Rosa C.A."/>
            <person name="Scheuner C."/>
            <person name="Sibirny A.A."/>
            <person name="Slot J.C."/>
            <person name="Stielow J.B."/>
            <person name="Sun H."/>
            <person name="Kurtzman C.P."/>
            <person name="Blackwell M."/>
            <person name="Grigoriev I.V."/>
            <person name="Jeffries T.W."/>
        </authorList>
    </citation>
    <scope>NUCLEOTIDE SEQUENCE [LARGE SCALE GENOMIC DNA]</scope>
    <source>
        <strain evidence="12">NRRL Y-2460</strain>
    </source>
</reference>
<evidence type="ECO:0000259" key="9">
    <source>
        <dbReference type="Pfam" id="PF03639"/>
    </source>
</evidence>
<dbReference type="PROSITE" id="PS52008">
    <property type="entry name" value="GH81"/>
    <property type="match status" value="1"/>
</dbReference>
<protein>
    <recommendedName>
        <fullName evidence="3">glucan endo-1,3-beta-D-glucosidase</fullName>
        <ecNumber evidence="3">3.2.1.39</ecNumber>
    </recommendedName>
</protein>
<dbReference type="Pfam" id="PF03639">
    <property type="entry name" value="Glyco_hydro_81"/>
    <property type="match status" value="1"/>
</dbReference>
<dbReference type="Pfam" id="PF17652">
    <property type="entry name" value="Glyco_hydro81C"/>
    <property type="match status" value="1"/>
</dbReference>
<evidence type="ECO:0000256" key="5">
    <source>
        <dbReference type="ARBA" id="ARBA00023277"/>
    </source>
</evidence>
<dbReference type="OrthoDB" id="4473401at2759"/>
<keyword evidence="6" id="KW-0326">Glycosidase</keyword>
<evidence type="ECO:0000313" key="11">
    <source>
        <dbReference type="EMBL" id="ODV97962.1"/>
    </source>
</evidence>
<dbReference type="Gene3D" id="1.10.287.1170">
    <property type="entry name" value="glycoside hydrolase family 81 endo-[beta] glucanase"/>
    <property type="match status" value="1"/>
</dbReference>
<dbReference type="GO" id="GO:0000272">
    <property type="term" value="P:polysaccharide catabolic process"/>
    <property type="evidence" value="ECO:0007669"/>
    <property type="project" value="UniProtKB-KW"/>
</dbReference>
<dbReference type="STRING" id="669874.A0A1E4U1U8"/>
<dbReference type="InterPro" id="IPR040451">
    <property type="entry name" value="GH81_N"/>
</dbReference>
<dbReference type="GO" id="GO:0030036">
    <property type="term" value="P:actin cytoskeleton organization"/>
    <property type="evidence" value="ECO:0007669"/>
    <property type="project" value="EnsemblFungi"/>
</dbReference>